<dbReference type="InterPro" id="IPR011010">
    <property type="entry name" value="DNA_brk_join_enz"/>
</dbReference>
<evidence type="ECO:0000259" key="2">
    <source>
        <dbReference type="PROSITE" id="PS51898"/>
    </source>
</evidence>
<dbReference type="EMBL" id="AMFJ01000345">
    <property type="protein sequence ID" value="EKE28353.1"/>
    <property type="molecule type" value="Genomic_DNA"/>
</dbReference>
<dbReference type="GO" id="GO:0015074">
    <property type="term" value="P:DNA integration"/>
    <property type="evidence" value="ECO:0007669"/>
    <property type="project" value="InterPro"/>
</dbReference>
<dbReference type="GO" id="GO:0003677">
    <property type="term" value="F:DNA binding"/>
    <property type="evidence" value="ECO:0007669"/>
    <property type="project" value="InterPro"/>
</dbReference>
<dbReference type="PANTHER" id="PTHR30349">
    <property type="entry name" value="PHAGE INTEGRASE-RELATED"/>
    <property type="match status" value="1"/>
</dbReference>
<evidence type="ECO:0000313" key="3">
    <source>
        <dbReference type="EMBL" id="EKE28353.1"/>
    </source>
</evidence>
<feature type="domain" description="Tyr recombinase" evidence="2">
    <location>
        <begin position="1"/>
        <end position="192"/>
    </location>
</feature>
<dbReference type="InterPro" id="IPR050090">
    <property type="entry name" value="Tyrosine_recombinase_XerCD"/>
</dbReference>
<dbReference type="InterPro" id="IPR002104">
    <property type="entry name" value="Integrase_catalytic"/>
</dbReference>
<name>K2FZD8_9BACT</name>
<dbReference type="InterPro" id="IPR013762">
    <property type="entry name" value="Integrase-like_cat_sf"/>
</dbReference>
<dbReference type="Gene3D" id="1.10.443.10">
    <property type="entry name" value="Intergrase catalytic core"/>
    <property type="match status" value="1"/>
</dbReference>
<keyword evidence="1" id="KW-0233">DNA recombination</keyword>
<protein>
    <recommendedName>
        <fullName evidence="2">Tyr recombinase domain-containing protein</fullName>
    </recommendedName>
</protein>
<organism evidence="3">
    <name type="scientific">uncultured bacterium</name>
    <name type="common">gcode 4</name>
    <dbReference type="NCBI Taxonomy" id="1234023"/>
    <lineage>
        <taxon>Bacteria</taxon>
        <taxon>environmental samples</taxon>
    </lineage>
</organism>
<reference evidence="3" key="1">
    <citation type="journal article" date="2012" name="Science">
        <title>Fermentation, hydrogen, and sulfur metabolism in multiple uncultivated bacterial phyla.</title>
        <authorList>
            <person name="Wrighton K.C."/>
            <person name="Thomas B.C."/>
            <person name="Sharon I."/>
            <person name="Miller C.S."/>
            <person name="Castelle C.J."/>
            <person name="VerBerkmoes N.C."/>
            <person name="Wilkins M.J."/>
            <person name="Hettich R.L."/>
            <person name="Lipton M.S."/>
            <person name="Williams K.H."/>
            <person name="Long P.E."/>
            <person name="Banfield J.F."/>
        </authorList>
    </citation>
    <scope>NUCLEOTIDE SEQUENCE [LARGE SCALE GENOMIC DNA]</scope>
</reference>
<proteinExistence type="predicted"/>
<dbReference type="PROSITE" id="PS51898">
    <property type="entry name" value="TYR_RECOMBINASE"/>
    <property type="match status" value="1"/>
</dbReference>
<dbReference type="PANTHER" id="PTHR30349:SF82">
    <property type="entry name" value="INTEGRASE_RECOMBINASE YOEC-RELATED"/>
    <property type="match status" value="1"/>
</dbReference>
<dbReference type="Pfam" id="PF00589">
    <property type="entry name" value="Phage_integrase"/>
    <property type="match status" value="1"/>
</dbReference>
<evidence type="ECO:0000256" key="1">
    <source>
        <dbReference type="ARBA" id="ARBA00023172"/>
    </source>
</evidence>
<dbReference type="SUPFAM" id="SSF56349">
    <property type="entry name" value="DNA breaking-rejoining enzymes"/>
    <property type="match status" value="1"/>
</dbReference>
<dbReference type="GO" id="GO:0006310">
    <property type="term" value="P:DNA recombination"/>
    <property type="evidence" value="ECO:0007669"/>
    <property type="project" value="UniProtKB-KW"/>
</dbReference>
<gene>
    <name evidence="3" type="ORF">ACD_3C00071G0003</name>
</gene>
<comment type="caution">
    <text evidence="3">The sequence shown here is derived from an EMBL/GenBank/DDBJ whole genome shotgun (WGS) entry which is preliminary data.</text>
</comment>
<accession>K2FZD8</accession>
<sequence>MEFVEPIRDIRKIAQIKNILRWEGNIRDLLLFELGINSALRISDLLVLKVKDLFESNMSPREFFDIKEEKTGKANRITITPKVKETLKLYVVAYPKTIHCVDNFIFFQKKTCPIWSKPIGRKMSWLFMSKICKDVWLKWNFGNHTLRKTWWYQARMNSIPLEIIQHKLNHSSLTVTQRYLGITADEIMDACNKLDL</sequence>
<dbReference type="AlphaFoldDB" id="K2FZD8"/>